<name>A0A2M8QF55_9CHLR</name>
<dbReference type="PANTHER" id="PTHR19328:SF75">
    <property type="entry name" value="ALDOSE SUGAR DEHYDROGENASE YLII"/>
    <property type="match status" value="1"/>
</dbReference>
<dbReference type="Proteomes" id="UP000230790">
    <property type="component" value="Unassembled WGS sequence"/>
</dbReference>
<feature type="region of interest" description="Disordered" evidence="1">
    <location>
        <begin position="36"/>
        <end position="58"/>
    </location>
</feature>
<gene>
    <name evidence="4" type="ORF">CUN48_03615</name>
</gene>
<dbReference type="PANTHER" id="PTHR19328">
    <property type="entry name" value="HEDGEHOG-INTERACTING PROTEIN"/>
    <property type="match status" value="1"/>
</dbReference>
<feature type="compositionally biased region" description="Low complexity" evidence="1">
    <location>
        <begin position="36"/>
        <end position="55"/>
    </location>
</feature>
<evidence type="ECO:0000256" key="2">
    <source>
        <dbReference type="SAM" id="SignalP"/>
    </source>
</evidence>
<dbReference type="InterPro" id="IPR012938">
    <property type="entry name" value="Glc/Sorbosone_DH"/>
</dbReference>
<accession>A0A2M8QF55</accession>
<organism evidence="4 5">
    <name type="scientific">Candidatus Thermofonsia Clade 3 bacterium</name>
    <dbReference type="NCBI Taxonomy" id="2364212"/>
    <lineage>
        <taxon>Bacteria</taxon>
        <taxon>Bacillati</taxon>
        <taxon>Chloroflexota</taxon>
        <taxon>Candidatus Thermofontia</taxon>
        <taxon>Candidatus Thermofonsia Clade 3</taxon>
    </lineage>
</organism>
<feature type="chain" id="PRO_5014935241" evidence="2">
    <location>
        <begin position="18"/>
        <end position="422"/>
    </location>
</feature>
<evidence type="ECO:0000256" key="1">
    <source>
        <dbReference type="SAM" id="MobiDB-lite"/>
    </source>
</evidence>
<sequence length="422" mass="44752">MGIGIALLLQACGGANAPAAAPAPTAVVVTAPAAMPTPASTEAPPASSSSKPATVEPSAGVEVRQNVQPALQMIAEGLDKPTYLTHAGDGSGALYITEQPGRVRVWRDGQLLPTPFLDLTDRVGNRGSEQGLLSIAFSPDFEQSRRFFVNYTDNGGDTVISGFIANADGLTADPSSEWVVMRIEQPYANHNGGQIQFGPDGMLYIGMGDGGAAGDPQNFAQNMRSLLGKMLRIDVSRSSPAQPYRVPADNPSVGDGARPEIWAFGLRNPWRFSFDRATGDLFIADVGQNAFEEINFQPAGQGGQNYGWKFREGLALYAGDPGTLALTDPIHQYAHREGGCSVTGGYVYRGSALPSLVGAYIYGDFCSGRIWTLRPNGNGAWQNDVLFSTPYNISSFGEDEAGELYVLDHNGAVYKLVGAPLP</sequence>
<dbReference type="EMBL" id="PGTN01000015">
    <property type="protein sequence ID" value="PJF48440.1"/>
    <property type="molecule type" value="Genomic_DNA"/>
</dbReference>
<protein>
    <submittedName>
        <fullName evidence="4">Glucose dehydrogenase</fullName>
    </submittedName>
</protein>
<feature type="signal peptide" evidence="2">
    <location>
        <begin position="1"/>
        <end position="17"/>
    </location>
</feature>
<dbReference type="Pfam" id="PF07995">
    <property type="entry name" value="GSDH"/>
    <property type="match status" value="1"/>
</dbReference>
<dbReference type="InterPro" id="IPR011042">
    <property type="entry name" value="6-blade_b-propeller_TolB-like"/>
</dbReference>
<evidence type="ECO:0000313" key="4">
    <source>
        <dbReference type="EMBL" id="PJF48440.1"/>
    </source>
</evidence>
<keyword evidence="2" id="KW-0732">Signal</keyword>
<evidence type="ECO:0000313" key="5">
    <source>
        <dbReference type="Proteomes" id="UP000230790"/>
    </source>
</evidence>
<dbReference type="Gene3D" id="2.120.10.30">
    <property type="entry name" value="TolB, C-terminal domain"/>
    <property type="match status" value="1"/>
</dbReference>
<feature type="domain" description="Glucose/Sorbosone dehydrogenase" evidence="3">
    <location>
        <begin position="78"/>
        <end position="411"/>
    </location>
</feature>
<comment type="caution">
    <text evidence="4">The sequence shown here is derived from an EMBL/GenBank/DDBJ whole genome shotgun (WGS) entry which is preliminary data.</text>
</comment>
<dbReference type="SUPFAM" id="SSF50952">
    <property type="entry name" value="Soluble quinoprotein glucose dehydrogenase"/>
    <property type="match status" value="1"/>
</dbReference>
<dbReference type="InterPro" id="IPR011041">
    <property type="entry name" value="Quinoprot_gluc/sorb_DH_b-prop"/>
</dbReference>
<proteinExistence type="predicted"/>
<evidence type="ECO:0000259" key="3">
    <source>
        <dbReference type="Pfam" id="PF07995"/>
    </source>
</evidence>
<reference evidence="4 5" key="1">
    <citation type="submission" date="2017-11" db="EMBL/GenBank/DDBJ databases">
        <title>Evolution of Phototrophy in the Chloroflexi Phylum Driven by Horizontal Gene Transfer.</title>
        <authorList>
            <person name="Ward L.M."/>
            <person name="Hemp J."/>
            <person name="Shih P.M."/>
            <person name="Mcglynn S.E."/>
            <person name="Fischer W."/>
        </authorList>
    </citation>
    <scope>NUCLEOTIDE SEQUENCE [LARGE SCALE GENOMIC DNA]</scope>
    <source>
        <strain evidence="4">JP3_7</strain>
    </source>
</reference>
<dbReference type="AlphaFoldDB" id="A0A2M8QF55"/>